<reference evidence="3" key="2">
    <citation type="submission" date="2011-02" db="EMBL/GenBank/DDBJ databases">
        <title>The complete genome of Syntrophobotulus glycolicus DSM 8271.</title>
        <authorList>
            <person name="Lucas S."/>
            <person name="Copeland A."/>
            <person name="Lapidus A."/>
            <person name="Bruce D."/>
            <person name="Goodwin L."/>
            <person name="Pitluck S."/>
            <person name="Kyrpides N."/>
            <person name="Mavromatis K."/>
            <person name="Pagani I."/>
            <person name="Ivanova N."/>
            <person name="Mikhailova N."/>
            <person name="Chertkov O."/>
            <person name="Held B."/>
            <person name="Detter J.C."/>
            <person name="Tapia R."/>
            <person name="Han C."/>
            <person name="Land M."/>
            <person name="Hauser L."/>
            <person name="Markowitz V."/>
            <person name="Cheng J.-F."/>
            <person name="Hugenholtz P."/>
            <person name="Woyke T."/>
            <person name="Wu D."/>
            <person name="Spring S."/>
            <person name="Schroeder M."/>
            <person name="Brambilla E."/>
            <person name="Klenk H.-P."/>
            <person name="Eisen J.A."/>
        </authorList>
    </citation>
    <scope>NUCLEOTIDE SEQUENCE [LARGE SCALE GENOMIC DNA]</scope>
    <source>
        <strain evidence="3">DSM 8271 / FlGlyR</strain>
    </source>
</reference>
<evidence type="ECO:0000256" key="1">
    <source>
        <dbReference type="SAM" id="Phobius"/>
    </source>
</evidence>
<name>F0SVD9_SYNGF</name>
<dbReference type="Proteomes" id="UP000007488">
    <property type="component" value="Chromosome"/>
</dbReference>
<keyword evidence="1" id="KW-1133">Transmembrane helix</keyword>
<dbReference type="HOGENOM" id="CLU_050521_1_0_9"/>
<dbReference type="STRING" id="645991.Sgly_2427"/>
<keyword evidence="1" id="KW-0812">Transmembrane</keyword>
<dbReference type="PIRSF" id="PIRSF029895">
    <property type="entry name" value="SpoIV"/>
    <property type="match status" value="1"/>
</dbReference>
<keyword evidence="3" id="KW-1185">Reference proteome</keyword>
<dbReference type="Pfam" id="PF06898">
    <property type="entry name" value="YqfD"/>
    <property type="match status" value="1"/>
</dbReference>
<dbReference type="RefSeq" id="WP_013625577.1">
    <property type="nucleotide sequence ID" value="NC_015172.1"/>
</dbReference>
<reference evidence="2 3" key="1">
    <citation type="journal article" date="2011" name="Stand. Genomic Sci.">
        <title>Complete genome sequence of Syntrophobotulus glycolicus type strain (FlGlyR).</title>
        <authorList>
            <person name="Han C."/>
            <person name="Mwirichia R."/>
            <person name="Chertkov O."/>
            <person name="Held B."/>
            <person name="Lapidus A."/>
            <person name="Nolan M."/>
            <person name="Lucas S."/>
            <person name="Hammon N."/>
            <person name="Deshpande S."/>
            <person name="Cheng J.F."/>
            <person name="Tapia R."/>
            <person name="Goodwin L."/>
            <person name="Pitluck S."/>
            <person name="Huntemann M."/>
            <person name="Liolios K."/>
            <person name="Ivanova N."/>
            <person name="Pagani I."/>
            <person name="Mavromatis K."/>
            <person name="Ovchinikova G."/>
            <person name="Pati A."/>
            <person name="Chen A."/>
            <person name="Palaniappan K."/>
            <person name="Land M."/>
            <person name="Hauser L."/>
            <person name="Brambilla E.M."/>
            <person name="Rohde M."/>
            <person name="Spring S."/>
            <person name="Sikorski J."/>
            <person name="Goker M."/>
            <person name="Woyke T."/>
            <person name="Bristow J."/>
            <person name="Eisen J.A."/>
            <person name="Markowitz V."/>
            <person name="Hugenholtz P."/>
            <person name="Kyrpides N.C."/>
            <person name="Klenk H.P."/>
            <person name="Detter J.C."/>
        </authorList>
    </citation>
    <scope>NUCLEOTIDE SEQUENCE [LARGE SCALE GENOMIC DNA]</scope>
    <source>
        <strain evidence="3">DSM 8271 / FlGlyR</strain>
    </source>
</reference>
<protein>
    <submittedName>
        <fullName evidence="2">Sporulation protein YqfD</fullName>
    </submittedName>
</protein>
<gene>
    <name evidence="2" type="ordered locus">Sgly_2427</name>
</gene>
<dbReference type="eggNOG" id="COG0561">
    <property type="taxonomic scope" value="Bacteria"/>
</dbReference>
<sequence>MISKLSRYGKGIVYIQISGDKFTDFINKARQDQIVFYNTRITNEKIFAEVGINDFYRLRRSARNTGIKIRIRTRYGFPFVAARWLRRKGLIAGIFVFLLSLIVTSQFVLTVSIEGNNNISSQQIAVKAGELGIKKWAYKNSLDLNGLNEKMLESIPELSWVSIEEKGTEVKIRVAEKTLPEKILLGGDLIAGKTGIVQDLMVIHGQPAVKEGDLVKTGQLLIQGTLSNVNEYRFDLGGGENKTKEIPIAEGFVRGRVWYSKDVQIKQEEDILLETGEKASGWGIKKGDRVIMITNEHSPFMTSKQENRTYRLPAWRNWRFPVEIICTNYIETGVLHLQRTEDEARKLAETTALEEIKKTIPTGAKILSEKIIVMPAEKGAQRVRAEVESYEELAVYAKQK</sequence>
<accession>F0SVD9</accession>
<dbReference type="AlphaFoldDB" id="F0SVD9"/>
<dbReference type="NCBIfam" id="TIGR02876">
    <property type="entry name" value="spore_yqfD"/>
    <property type="match status" value="1"/>
</dbReference>
<dbReference type="KEGG" id="sgy:Sgly_2427"/>
<dbReference type="OrthoDB" id="1640349at2"/>
<feature type="transmembrane region" description="Helical" evidence="1">
    <location>
        <begin position="90"/>
        <end position="113"/>
    </location>
</feature>
<organism evidence="2 3">
    <name type="scientific">Syntrophobotulus glycolicus (strain DSM 8271 / FlGlyR)</name>
    <dbReference type="NCBI Taxonomy" id="645991"/>
    <lineage>
        <taxon>Bacteria</taxon>
        <taxon>Bacillati</taxon>
        <taxon>Bacillota</taxon>
        <taxon>Clostridia</taxon>
        <taxon>Eubacteriales</taxon>
        <taxon>Desulfitobacteriaceae</taxon>
        <taxon>Syntrophobotulus</taxon>
    </lineage>
</organism>
<evidence type="ECO:0000313" key="3">
    <source>
        <dbReference type="Proteomes" id="UP000007488"/>
    </source>
</evidence>
<dbReference type="EMBL" id="CP002547">
    <property type="protein sequence ID" value="ADY56712.1"/>
    <property type="molecule type" value="Genomic_DNA"/>
</dbReference>
<evidence type="ECO:0000313" key="2">
    <source>
        <dbReference type="EMBL" id="ADY56712.1"/>
    </source>
</evidence>
<proteinExistence type="predicted"/>
<keyword evidence="1" id="KW-0472">Membrane</keyword>
<dbReference type="InterPro" id="IPR010690">
    <property type="entry name" value="YqfD"/>
</dbReference>